<organism evidence="1 2">
    <name type="scientific">Aegilops tauschii subsp. strangulata</name>
    <name type="common">Goatgrass</name>
    <dbReference type="NCBI Taxonomy" id="200361"/>
    <lineage>
        <taxon>Eukaryota</taxon>
        <taxon>Viridiplantae</taxon>
        <taxon>Streptophyta</taxon>
        <taxon>Embryophyta</taxon>
        <taxon>Tracheophyta</taxon>
        <taxon>Spermatophyta</taxon>
        <taxon>Magnoliopsida</taxon>
        <taxon>Liliopsida</taxon>
        <taxon>Poales</taxon>
        <taxon>Poaceae</taxon>
        <taxon>BOP clade</taxon>
        <taxon>Pooideae</taxon>
        <taxon>Triticodae</taxon>
        <taxon>Triticeae</taxon>
        <taxon>Triticinae</taxon>
        <taxon>Aegilops</taxon>
    </lineage>
</organism>
<dbReference type="Proteomes" id="UP000015105">
    <property type="component" value="Unassembled WGS sequence"/>
</dbReference>
<dbReference type="AlphaFoldDB" id="A0A452XBG8"/>
<evidence type="ECO:0000313" key="1">
    <source>
        <dbReference type="EnsemblPlants" id="AET0Gv20007400.8"/>
    </source>
</evidence>
<proteinExistence type="predicted"/>
<name>A0A452XBG8_AEGTS</name>
<sequence length="67" mass="7479">MADVSRCFQPFTLQAKSGVFSCQDGGMCVSLPEERIKWCLLDAARPMYHCWCGLFSAHVCAEYAAQI</sequence>
<reference evidence="2" key="1">
    <citation type="journal article" date="2014" name="Science">
        <title>Ancient hybridizations among the ancestral genomes of bread wheat.</title>
        <authorList>
            <consortium name="International Wheat Genome Sequencing Consortium,"/>
            <person name="Marcussen T."/>
            <person name="Sandve S.R."/>
            <person name="Heier L."/>
            <person name="Spannagl M."/>
            <person name="Pfeifer M."/>
            <person name="Jakobsen K.S."/>
            <person name="Wulff B.B."/>
            <person name="Steuernagel B."/>
            <person name="Mayer K.F."/>
            <person name="Olsen O.A."/>
        </authorList>
    </citation>
    <scope>NUCLEOTIDE SEQUENCE [LARGE SCALE GENOMIC DNA]</scope>
    <source>
        <strain evidence="2">cv. AL8/78</strain>
    </source>
</reference>
<dbReference type="Gramene" id="AET0Gv20007400.8">
    <property type="protein sequence ID" value="AET0Gv20007400.8"/>
    <property type="gene ID" value="AET0Gv20007400"/>
</dbReference>
<keyword evidence="2" id="KW-1185">Reference proteome</keyword>
<accession>A0A452XBG8</accession>
<protein>
    <submittedName>
        <fullName evidence="1">Uncharacterized protein</fullName>
    </submittedName>
</protein>
<reference evidence="1" key="3">
    <citation type="submission" date="2019-03" db="UniProtKB">
        <authorList>
            <consortium name="EnsemblPlants"/>
        </authorList>
    </citation>
    <scope>IDENTIFICATION</scope>
</reference>
<dbReference type="EnsemblPlants" id="AET0Gv20007400.8">
    <property type="protein sequence ID" value="AET0Gv20007400.8"/>
    <property type="gene ID" value="AET0Gv20007400"/>
</dbReference>
<evidence type="ECO:0000313" key="2">
    <source>
        <dbReference type="Proteomes" id="UP000015105"/>
    </source>
</evidence>
<reference evidence="2" key="2">
    <citation type="journal article" date="2017" name="Nat. Plants">
        <title>The Aegilops tauschii genome reveals multiple impacts of transposons.</title>
        <authorList>
            <person name="Zhao G."/>
            <person name="Zou C."/>
            <person name="Li K."/>
            <person name="Wang K."/>
            <person name="Li T."/>
            <person name="Gao L."/>
            <person name="Zhang X."/>
            <person name="Wang H."/>
            <person name="Yang Z."/>
            <person name="Liu X."/>
            <person name="Jiang W."/>
            <person name="Mao L."/>
            <person name="Kong X."/>
            <person name="Jiao Y."/>
            <person name="Jia J."/>
        </authorList>
    </citation>
    <scope>NUCLEOTIDE SEQUENCE [LARGE SCALE GENOMIC DNA]</scope>
    <source>
        <strain evidence="2">cv. AL8/78</strain>
    </source>
</reference>